<dbReference type="eggNOG" id="ENOG502ZCGB">
    <property type="taxonomic scope" value="Bacteria"/>
</dbReference>
<dbReference type="Proteomes" id="UP000010420">
    <property type="component" value="Unassembled WGS sequence"/>
</dbReference>
<sequence length="94" mass="11182">MNKTLIYYKDFIKELPLKSKYTKDELLIDKFLIDKENNIEIYYAPHNEYLNKNAKIFIVGITPGFQQMNKAIVTAREELEKNKSINEIQYKCES</sequence>
<accession>L1QK28</accession>
<proteinExistence type="predicted"/>
<organism evidence="1 2">
    <name type="scientific">Clostridium celatum DSM 1785</name>
    <dbReference type="NCBI Taxonomy" id="545697"/>
    <lineage>
        <taxon>Bacteria</taxon>
        <taxon>Bacillati</taxon>
        <taxon>Bacillota</taxon>
        <taxon>Clostridia</taxon>
        <taxon>Eubacteriales</taxon>
        <taxon>Clostridiaceae</taxon>
        <taxon>Clostridium</taxon>
    </lineage>
</organism>
<dbReference type="EMBL" id="AMEZ01000025">
    <property type="protein sequence ID" value="EKY28344.1"/>
    <property type="molecule type" value="Genomic_DNA"/>
</dbReference>
<dbReference type="AlphaFoldDB" id="L1QK28"/>
<gene>
    <name evidence="1" type="ORF">HMPREF0216_00866</name>
</gene>
<dbReference type="PATRIC" id="fig|545697.3.peg.853"/>
<protein>
    <submittedName>
        <fullName evidence="1">Uncharacterized protein</fullName>
    </submittedName>
</protein>
<evidence type="ECO:0000313" key="2">
    <source>
        <dbReference type="Proteomes" id="UP000010420"/>
    </source>
</evidence>
<dbReference type="HOGENOM" id="CLU_2381084_0_0_9"/>
<dbReference type="STRING" id="545697.HMPREF0216_00866"/>
<name>L1QK28_9CLOT</name>
<evidence type="ECO:0000313" key="1">
    <source>
        <dbReference type="EMBL" id="EKY28344.1"/>
    </source>
</evidence>
<keyword evidence="2" id="KW-1185">Reference proteome</keyword>
<comment type="caution">
    <text evidence="1">The sequence shown here is derived from an EMBL/GenBank/DDBJ whole genome shotgun (WGS) entry which is preliminary data.</text>
</comment>
<reference evidence="1 2" key="1">
    <citation type="submission" date="2012-05" db="EMBL/GenBank/DDBJ databases">
        <authorList>
            <person name="Weinstock G."/>
            <person name="Sodergren E."/>
            <person name="Lobos E.A."/>
            <person name="Fulton L."/>
            <person name="Fulton R."/>
            <person name="Courtney L."/>
            <person name="Fronick C."/>
            <person name="O'Laughlin M."/>
            <person name="Godfrey J."/>
            <person name="Wilson R.M."/>
            <person name="Miner T."/>
            <person name="Farmer C."/>
            <person name="Delehaunty K."/>
            <person name="Cordes M."/>
            <person name="Minx P."/>
            <person name="Tomlinson C."/>
            <person name="Chen J."/>
            <person name="Wollam A."/>
            <person name="Pepin K.H."/>
            <person name="Bhonagiri V."/>
            <person name="Zhang X."/>
            <person name="Suruliraj S."/>
            <person name="Warren W."/>
            <person name="Mitreva M."/>
            <person name="Mardis E.R."/>
            <person name="Wilson R.K."/>
        </authorList>
    </citation>
    <scope>NUCLEOTIDE SEQUENCE [LARGE SCALE GENOMIC DNA]</scope>
    <source>
        <strain evidence="1 2">DSM 1785</strain>
    </source>
</reference>